<dbReference type="Gene3D" id="2.40.70.10">
    <property type="entry name" value="Acid Proteases"/>
    <property type="match status" value="2"/>
</dbReference>
<keyword evidence="3" id="KW-0732">Signal</keyword>
<evidence type="ECO:0000313" key="5">
    <source>
        <dbReference type="EMBL" id="PVU85903.1"/>
    </source>
</evidence>
<dbReference type="EMBL" id="MBFT01001006">
    <property type="protein sequence ID" value="PVU85903.1"/>
    <property type="molecule type" value="Genomic_DNA"/>
</dbReference>
<dbReference type="OrthoDB" id="660550at2759"/>
<reference evidence="5 6" key="1">
    <citation type="journal article" date="2018" name="MBio">
        <title>Comparative Genomics Reveals the Core Gene Toolbox for the Fungus-Insect Symbiosis.</title>
        <authorList>
            <person name="Wang Y."/>
            <person name="Stata M."/>
            <person name="Wang W."/>
            <person name="Stajich J.E."/>
            <person name="White M.M."/>
            <person name="Moncalvo J.M."/>
        </authorList>
    </citation>
    <scope>NUCLEOTIDE SEQUENCE [LARGE SCALE GENOMIC DNA]</scope>
    <source>
        <strain evidence="5 6">AUS-77-4</strain>
    </source>
</reference>
<keyword evidence="6" id="KW-1185">Reference proteome</keyword>
<name>A0A2T9Y0R1_9FUNG</name>
<proteinExistence type="inferred from homology"/>
<dbReference type="Pfam" id="PF00026">
    <property type="entry name" value="Asp"/>
    <property type="match status" value="1"/>
</dbReference>
<organism evidence="5 6">
    <name type="scientific">Furculomyces boomerangus</name>
    <dbReference type="NCBI Taxonomy" id="61424"/>
    <lineage>
        <taxon>Eukaryota</taxon>
        <taxon>Fungi</taxon>
        <taxon>Fungi incertae sedis</taxon>
        <taxon>Zoopagomycota</taxon>
        <taxon>Kickxellomycotina</taxon>
        <taxon>Harpellomycetes</taxon>
        <taxon>Harpellales</taxon>
        <taxon>Harpellaceae</taxon>
        <taxon>Furculomyces</taxon>
    </lineage>
</organism>
<protein>
    <recommendedName>
        <fullName evidence="4">Peptidase A1 domain-containing protein</fullName>
    </recommendedName>
</protein>
<dbReference type="AlphaFoldDB" id="A0A2T9Y0R1"/>
<dbReference type="STRING" id="61424.A0A2T9Y0R1"/>
<evidence type="ECO:0000256" key="1">
    <source>
        <dbReference type="ARBA" id="ARBA00007447"/>
    </source>
</evidence>
<evidence type="ECO:0000256" key="3">
    <source>
        <dbReference type="SAM" id="SignalP"/>
    </source>
</evidence>
<dbReference type="SUPFAM" id="SSF50630">
    <property type="entry name" value="Acid proteases"/>
    <property type="match status" value="1"/>
</dbReference>
<feature type="signal peptide" evidence="3">
    <location>
        <begin position="1"/>
        <end position="21"/>
    </location>
</feature>
<comment type="similarity">
    <text evidence="1">Belongs to the peptidase A1 family.</text>
</comment>
<evidence type="ECO:0000259" key="4">
    <source>
        <dbReference type="PROSITE" id="PS51767"/>
    </source>
</evidence>
<feature type="chain" id="PRO_5015655162" description="Peptidase A1 domain-containing protein" evidence="3">
    <location>
        <begin position="22"/>
        <end position="558"/>
    </location>
</feature>
<dbReference type="InterPro" id="IPR001461">
    <property type="entry name" value="Aspartic_peptidase_A1"/>
</dbReference>
<sequence length="558" mass="63224">MRINVIKTVLSLSAIQFSVFSQECTCPQSSSLSKEIGSSKSSIISSIVTSKPALISQKKENTSTDISTKISPLSEPVPKPVKTENHSSLINFDEHAKPIPKKVEEVVTKSSKIIQSIENKSRVVIPRVLVKHASSNIESQEISTSRPMISSKVENSVQAGVFKIPSKTSIKIDIVKEQGVKVTKTTSIDESSAELVNSSKESSKISSALEINLFSSSSISNEENSSLVLVESEQNNLENSKVEIHVSNYPVFSKELVYKNFFYFVEAMIGYDTVFMLAIDTEADSLWVPSINCGGNCSNKKRYNPSLSLLKEHVSSSVSFKEGVYNFNGDEYRDSVTLGSKYFSKFKFYSVTPERSYLLQNKMYDGVFGVGLSGDGAYRDENELWTKQQTDQISLYLDKKNPRIFFGIPKKNVYTDGMYWINTINENSFKIEMNEFKIGMKKYNVNTSVLINPKYKKIMVSEKIWQVINSKKHIDAVRQCRLHELPSISFKLGDHDFMMEPQDYVVVDRSECWLAIEQLSYEREVSNTWILGLQFIEKYFTIFDNINNRIGLKEMDLI</sequence>
<gene>
    <name evidence="5" type="ORF">BB559_006766</name>
</gene>
<dbReference type="InterPro" id="IPR033121">
    <property type="entry name" value="PEPTIDASE_A1"/>
</dbReference>
<dbReference type="PANTHER" id="PTHR47966">
    <property type="entry name" value="BETA-SITE APP-CLEAVING ENZYME, ISOFORM A-RELATED"/>
    <property type="match status" value="1"/>
</dbReference>
<feature type="domain" description="Peptidase A1" evidence="4">
    <location>
        <begin position="263"/>
        <end position="553"/>
    </location>
</feature>
<evidence type="ECO:0000256" key="2">
    <source>
        <dbReference type="SAM" id="MobiDB-lite"/>
    </source>
</evidence>
<accession>A0A2T9Y0R1</accession>
<dbReference type="GO" id="GO:0006508">
    <property type="term" value="P:proteolysis"/>
    <property type="evidence" value="ECO:0007669"/>
    <property type="project" value="InterPro"/>
</dbReference>
<feature type="region of interest" description="Disordered" evidence="2">
    <location>
        <begin position="58"/>
        <end position="84"/>
    </location>
</feature>
<dbReference type="Proteomes" id="UP000245699">
    <property type="component" value="Unassembled WGS sequence"/>
</dbReference>
<dbReference type="PANTHER" id="PTHR47966:SF51">
    <property type="entry name" value="BETA-SITE APP-CLEAVING ENZYME, ISOFORM A-RELATED"/>
    <property type="match status" value="1"/>
</dbReference>
<dbReference type="GO" id="GO:0004190">
    <property type="term" value="F:aspartic-type endopeptidase activity"/>
    <property type="evidence" value="ECO:0007669"/>
    <property type="project" value="InterPro"/>
</dbReference>
<comment type="caution">
    <text evidence="5">The sequence shown here is derived from an EMBL/GenBank/DDBJ whole genome shotgun (WGS) entry which is preliminary data.</text>
</comment>
<evidence type="ECO:0000313" key="6">
    <source>
        <dbReference type="Proteomes" id="UP000245699"/>
    </source>
</evidence>
<dbReference type="PROSITE" id="PS51767">
    <property type="entry name" value="PEPTIDASE_A1"/>
    <property type="match status" value="1"/>
</dbReference>
<dbReference type="InterPro" id="IPR021109">
    <property type="entry name" value="Peptidase_aspartic_dom_sf"/>
</dbReference>